<reference evidence="1" key="2">
    <citation type="submission" date="2025-08" db="UniProtKB">
        <authorList>
            <consortium name="Ensembl"/>
        </authorList>
    </citation>
    <scope>IDENTIFICATION</scope>
</reference>
<organism evidence="1 2">
    <name type="scientific">Pygocentrus nattereri</name>
    <name type="common">Red-bellied piranha</name>
    <dbReference type="NCBI Taxonomy" id="42514"/>
    <lineage>
        <taxon>Eukaryota</taxon>
        <taxon>Metazoa</taxon>
        <taxon>Chordata</taxon>
        <taxon>Craniata</taxon>
        <taxon>Vertebrata</taxon>
        <taxon>Euteleostomi</taxon>
        <taxon>Actinopterygii</taxon>
        <taxon>Neopterygii</taxon>
        <taxon>Teleostei</taxon>
        <taxon>Ostariophysi</taxon>
        <taxon>Characiformes</taxon>
        <taxon>Characoidei</taxon>
        <taxon>Pygocentrus</taxon>
    </lineage>
</organism>
<dbReference type="GeneTree" id="ENSGT01120000272591"/>
<dbReference type="Proteomes" id="UP001501920">
    <property type="component" value="Chromosome 13"/>
</dbReference>
<proteinExistence type="predicted"/>
<dbReference type="AlphaFoldDB" id="A0AAR2LNX5"/>
<reference evidence="1 2" key="1">
    <citation type="submission" date="2020-10" db="EMBL/GenBank/DDBJ databases">
        <title>Pygocentrus nattereri (red-bellied piranha) genome, fPygNat1, primary haplotype.</title>
        <authorList>
            <person name="Myers G."/>
            <person name="Meyer A."/>
            <person name="Karagic N."/>
            <person name="Pippel M."/>
            <person name="Winkler S."/>
            <person name="Tracey A."/>
            <person name="Wood J."/>
            <person name="Formenti G."/>
            <person name="Howe K."/>
            <person name="Fedrigo O."/>
            <person name="Jarvis E.D."/>
        </authorList>
    </citation>
    <scope>NUCLEOTIDE SEQUENCE [LARGE SCALE GENOMIC DNA]</scope>
</reference>
<evidence type="ECO:0008006" key="3">
    <source>
        <dbReference type="Google" id="ProtNLM"/>
    </source>
</evidence>
<protein>
    <recommendedName>
        <fullName evidence="3">Globin family profile domain-containing protein</fullName>
    </recommendedName>
</protein>
<accession>A0AAR2LNX5</accession>
<evidence type="ECO:0000313" key="1">
    <source>
        <dbReference type="Ensembl" id="ENSPNAP00000078273.1"/>
    </source>
</evidence>
<dbReference type="Ensembl" id="ENSPNAT00000079474.1">
    <property type="protein sequence ID" value="ENSPNAP00000078273.1"/>
    <property type="gene ID" value="ENSPNAG00000036038.1"/>
</dbReference>
<evidence type="ECO:0000313" key="2">
    <source>
        <dbReference type="Proteomes" id="UP001501920"/>
    </source>
</evidence>
<keyword evidence="2" id="KW-1185">Reference proteome</keyword>
<name>A0AAR2LNX5_PYGNA</name>
<sequence length="139" mass="15287">MKLFQTRTDTHVATLAARHRVFAAAGAGVHRHGLLDYQTILHQLADLLTGVGIGNLIGFVGVQPDLLLATAQDAGRQALLEPEHRNLVRTVHSGGNRNQTSTSKSSLKENYTRHVYEFTAPTCDVLSVTTLFLKLLMHY</sequence>
<reference evidence="1" key="3">
    <citation type="submission" date="2025-09" db="UniProtKB">
        <authorList>
            <consortium name="Ensembl"/>
        </authorList>
    </citation>
    <scope>IDENTIFICATION</scope>
</reference>